<organism evidence="2 3">
    <name type="scientific">Nitrospira tepida</name>
    <dbReference type="NCBI Taxonomy" id="2973512"/>
    <lineage>
        <taxon>Bacteria</taxon>
        <taxon>Pseudomonadati</taxon>
        <taxon>Nitrospirota</taxon>
        <taxon>Nitrospiria</taxon>
        <taxon>Nitrospirales</taxon>
        <taxon>Nitrospiraceae</taxon>
        <taxon>Nitrospira</taxon>
    </lineage>
</organism>
<dbReference type="KEGG" id="nti:DNFV4_03014"/>
<proteinExistence type="predicted"/>
<protein>
    <submittedName>
        <fullName evidence="2">Polysaccharide deacetylase</fullName>
    </submittedName>
</protein>
<dbReference type="Gene3D" id="3.20.20.370">
    <property type="entry name" value="Glycoside hydrolase/deacetylase"/>
    <property type="match status" value="1"/>
</dbReference>
<keyword evidence="3" id="KW-1185">Reference proteome</keyword>
<dbReference type="EMBL" id="OX365700">
    <property type="protein sequence ID" value="CAI4032584.1"/>
    <property type="molecule type" value="Genomic_DNA"/>
</dbReference>
<dbReference type="AlphaFoldDB" id="A0AA86TDG0"/>
<reference evidence="2" key="1">
    <citation type="submission" date="2022-10" db="EMBL/GenBank/DDBJ databases">
        <authorList>
            <person name="Koch H."/>
        </authorList>
    </citation>
    <scope>NUCLEOTIDE SEQUENCE</scope>
    <source>
        <strain evidence="2">DNF</strain>
    </source>
</reference>
<dbReference type="Proteomes" id="UP001179121">
    <property type="component" value="Chromosome"/>
</dbReference>
<evidence type="ECO:0000259" key="1">
    <source>
        <dbReference type="PROSITE" id="PS51677"/>
    </source>
</evidence>
<dbReference type="Pfam" id="PF11959">
    <property type="entry name" value="DUF3473"/>
    <property type="match status" value="1"/>
</dbReference>
<dbReference type="NCBIfam" id="TIGR03006">
    <property type="entry name" value="pepcterm_polyde"/>
    <property type="match status" value="1"/>
</dbReference>
<dbReference type="InterPro" id="IPR022560">
    <property type="entry name" value="DUF3473"/>
</dbReference>
<dbReference type="PROSITE" id="PS51677">
    <property type="entry name" value="NODB"/>
    <property type="match status" value="1"/>
</dbReference>
<dbReference type="Pfam" id="PF01522">
    <property type="entry name" value="Polysacc_deac_1"/>
    <property type="match status" value="1"/>
</dbReference>
<dbReference type="InterPro" id="IPR011330">
    <property type="entry name" value="Glyco_hydro/deAcase_b/a-brl"/>
</dbReference>
<dbReference type="CDD" id="cd10941">
    <property type="entry name" value="CE4_PuuE_HpPgdA_like_2"/>
    <property type="match status" value="1"/>
</dbReference>
<feature type="domain" description="NodB homology" evidence="1">
    <location>
        <begin position="10"/>
        <end position="139"/>
    </location>
</feature>
<dbReference type="InterPro" id="IPR045235">
    <property type="entry name" value="PuuE_HpPgdA-like"/>
</dbReference>
<dbReference type="SUPFAM" id="SSF88713">
    <property type="entry name" value="Glycoside hydrolase/deacetylase"/>
    <property type="match status" value="1"/>
</dbReference>
<accession>A0AA86TDG0</accession>
<name>A0AA86TDG0_9BACT</name>
<dbReference type="PANTHER" id="PTHR47561:SF1">
    <property type="entry name" value="POLYSACCHARIDE DEACETYLASE FAMILY PROTEIN (AFU_ORTHOLOGUE AFUA_6G05030)"/>
    <property type="match status" value="1"/>
</dbReference>
<dbReference type="InterPro" id="IPR002509">
    <property type="entry name" value="NODB_dom"/>
</dbReference>
<evidence type="ECO:0000313" key="3">
    <source>
        <dbReference type="Proteomes" id="UP001179121"/>
    </source>
</evidence>
<dbReference type="GO" id="GO:0005975">
    <property type="term" value="P:carbohydrate metabolic process"/>
    <property type="evidence" value="ECO:0007669"/>
    <property type="project" value="InterPro"/>
</dbReference>
<dbReference type="GO" id="GO:0016810">
    <property type="term" value="F:hydrolase activity, acting on carbon-nitrogen (but not peptide) bonds"/>
    <property type="evidence" value="ECO:0007669"/>
    <property type="project" value="InterPro"/>
</dbReference>
<dbReference type="PANTHER" id="PTHR47561">
    <property type="entry name" value="POLYSACCHARIDE DEACETYLASE FAMILY PROTEIN (AFU_ORTHOLOGUE AFUA_6G05030)"/>
    <property type="match status" value="1"/>
</dbReference>
<evidence type="ECO:0000313" key="2">
    <source>
        <dbReference type="EMBL" id="CAI4032584.1"/>
    </source>
</evidence>
<sequence>MSAFESPIRRHNWDLFESRVERNTDKILDLIEFKGLRATFFILGWVAERCPALVRRICAGGHEIASHGYAHELVTSQAPQKFREDIRKTKAILEDLTGQHVCGYRAPSFSITNKSSWALSILCEEGYGYDTSIVPIIHDRYGMPEAPSVVHQLKTESGIIWEIPPSTVSICGMRVPIGGGGYFRIFPYWMFKALFQKAEGTNSPLVTYFHPWEIDPDQPRMKGSRLSRFRHYTNLHRTHERLTRLLDDFAFAPIKEIIIPVREIYARMAKRNEPKGMVRGERQENDTLSNVGAIL</sequence>
<dbReference type="InterPro" id="IPR014344">
    <property type="entry name" value="XrtA_polysacc_deacetyl"/>
</dbReference>
<gene>
    <name evidence="2" type="ORF">DNFV4_03014</name>
</gene>